<evidence type="ECO:0000313" key="2">
    <source>
        <dbReference type="EMBL" id="CAA61492.1"/>
    </source>
</evidence>
<dbReference type="PIR" id="S66340">
    <property type="entry name" value="S66340"/>
</dbReference>
<protein>
    <submittedName>
        <fullName evidence="2">Phloem specific protein</fullName>
    </submittedName>
</protein>
<name>Q41666_VICFA</name>
<accession>Q41666</accession>
<dbReference type="PANTHER" id="PTHR38224:SF1">
    <property type="entry name" value="PHLOEM SPECIFIC PROTEIN"/>
    <property type="match status" value="1"/>
</dbReference>
<sequence>MINLKKPYPKTLPSQQDQWKKGKRNQTNKERMLRSQDYHNHIAGVRREPSVLSEFDRYPNAEMAFNKRVVYDEIEGSHRHHHHHNPEVVERVEVVEYERVPEVRPYGGEVIYEEYMDVETSQYNPRRNRPNGLGLQKWKTYRA</sequence>
<reference evidence="2" key="1">
    <citation type="submission" date="1995-06" db="EMBL/GenBank/DDBJ databases">
        <title>A novel phloem specific gene is expressed preferentially in aerial portions of Vicia faba.</title>
        <authorList>
            <person name="Foley R.C."/>
            <person name="Liang Z.M."/>
            <person name="Singh K.B."/>
        </authorList>
    </citation>
    <scope>NUCLEOTIDE SEQUENCE</scope>
    <source>
        <tissue evidence="2">Leaf</tissue>
    </source>
</reference>
<feature type="region of interest" description="Disordered" evidence="1">
    <location>
        <begin position="1"/>
        <end position="38"/>
    </location>
</feature>
<dbReference type="EMBL" id="X89207">
    <property type="protein sequence ID" value="CAA61492.1"/>
    <property type="molecule type" value="mRNA"/>
</dbReference>
<proteinExistence type="evidence at transcript level"/>
<evidence type="ECO:0000256" key="1">
    <source>
        <dbReference type="SAM" id="MobiDB-lite"/>
    </source>
</evidence>
<feature type="compositionally biased region" description="Basic and acidic residues" evidence="1">
    <location>
        <begin position="27"/>
        <end position="38"/>
    </location>
</feature>
<dbReference type="AlphaFoldDB" id="Q41666"/>
<dbReference type="PANTHER" id="PTHR38224">
    <property type="entry name" value="PHLOEM SPECIFIC PROTEIN"/>
    <property type="match status" value="1"/>
</dbReference>
<organism evidence="2">
    <name type="scientific">Vicia faba</name>
    <name type="common">Broad bean</name>
    <name type="synonym">Faba vulgaris</name>
    <dbReference type="NCBI Taxonomy" id="3906"/>
    <lineage>
        <taxon>Eukaryota</taxon>
        <taxon>Viridiplantae</taxon>
        <taxon>Streptophyta</taxon>
        <taxon>Embryophyta</taxon>
        <taxon>Tracheophyta</taxon>
        <taxon>Spermatophyta</taxon>
        <taxon>Magnoliopsida</taxon>
        <taxon>eudicotyledons</taxon>
        <taxon>Gunneridae</taxon>
        <taxon>Pentapetalae</taxon>
        <taxon>rosids</taxon>
        <taxon>fabids</taxon>
        <taxon>Fabales</taxon>
        <taxon>Fabaceae</taxon>
        <taxon>Papilionoideae</taxon>
        <taxon>50 kb inversion clade</taxon>
        <taxon>NPAAA clade</taxon>
        <taxon>Hologalegina</taxon>
        <taxon>IRL clade</taxon>
        <taxon>Fabeae</taxon>
        <taxon>Vicia</taxon>
    </lineage>
</organism>